<organism evidence="1">
    <name type="scientific">Arundo donax</name>
    <name type="common">Giant reed</name>
    <name type="synonym">Donax arundinaceus</name>
    <dbReference type="NCBI Taxonomy" id="35708"/>
    <lineage>
        <taxon>Eukaryota</taxon>
        <taxon>Viridiplantae</taxon>
        <taxon>Streptophyta</taxon>
        <taxon>Embryophyta</taxon>
        <taxon>Tracheophyta</taxon>
        <taxon>Spermatophyta</taxon>
        <taxon>Magnoliopsida</taxon>
        <taxon>Liliopsida</taxon>
        <taxon>Poales</taxon>
        <taxon>Poaceae</taxon>
        <taxon>PACMAD clade</taxon>
        <taxon>Arundinoideae</taxon>
        <taxon>Arundineae</taxon>
        <taxon>Arundo</taxon>
    </lineage>
</organism>
<proteinExistence type="predicted"/>
<protein>
    <submittedName>
        <fullName evidence="1">Uncharacterized protein</fullName>
    </submittedName>
</protein>
<accession>A0A0A9GLB7</accession>
<sequence>MVTEDSTRKLKGPTILCFEIQ</sequence>
<evidence type="ECO:0000313" key="1">
    <source>
        <dbReference type="EMBL" id="JAE23346.1"/>
    </source>
</evidence>
<reference evidence="1" key="1">
    <citation type="submission" date="2014-09" db="EMBL/GenBank/DDBJ databases">
        <authorList>
            <person name="Magalhaes I.L.F."/>
            <person name="Oliveira U."/>
            <person name="Santos F.R."/>
            <person name="Vidigal T.H.D.A."/>
            <person name="Brescovit A.D."/>
            <person name="Santos A.J."/>
        </authorList>
    </citation>
    <scope>NUCLEOTIDE SEQUENCE</scope>
    <source>
        <tissue evidence="1">Shoot tissue taken approximately 20 cm above the soil surface</tissue>
    </source>
</reference>
<dbReference type="AlphaFoldDB" id="A0A0A9GLB7"/>
<name>A0A0A9GLB7_ARUDO</name>
<reference evidence="1" key="2">
    <citation type="journal article" date="2015" name="Data Brief">
        <title>Shoot transcriptome of the giant reed, Arundo donax.</title>
        <authorList>
            <person name="Barrero R.A."/>
            <person name="Guerrero F.D."/>
            <person name="Moolhuijzen P."/>
            <person name="Goolsby J.A."/>
            <person name="Tidwell J."/>
            <person name="Bellgard S.E."/>
            <person name="Bellgard M.I."/>
        </authorList>
    </citation>
    <scope>NUCLEOTIDE SEQUENCE</scope>
    <source>
        <tissue evidence="1">Shoot tissue taken approximately 20 cm above the soil surface</tissue>
    </source>
</reference>
<dbReference type="EMBL" id="GBRH01174550">
    <property type="protein sequence ID" value="JAE23346.1"/>
    <property type="molecule type" value="Transcribed_RNA"/>
</dbReference>